<dbReference type="SUPFAM" id="SSF53955">
    <property type="entry name" value="Lysozyme-like"/>
    <property type="match status" value="1"/>
</dbReference>
<name>A0A6M3IL13_9ZZZZ</name>
<gene>
    <name evidence="2" type="ORF">MM415A03111_0007</name>
    <name evidence="1" type="ORF">MM415B01524_0028</name>
</gene>
<evidence type="ECO:0008006" key="3">
    <source>
        <dbReference type="Google" id="ProtNLM"/>
    </source>
</evidence>
<evidence type="ECO:0000313" key="1">
    <source>
        <dbReference type="EMBL" id="QJA57991.1"/>
    </source>
</evidence>
<organism evidence="1">
    <name type="scientific">viral metagenome</name>
    <dbReference type="NCBI Taxonomy" id="1070528"/>
    <lineage>
        <taxon>unclassified sequences</taxon>
        <taxon>metagenomes</taxon>
        <taxon>organismal metagenomes</taxon>
    </lineage>
</organism>
<dbReference type="EMBL" id="MT141890">
    <property type="protein sequence ID" value="QJA71663.1"/>
    <property type="molecule type" value="Genomic_DNA"/>
</dbReference>
<reference evidence="1" key="1">
    <citation type="submission" date="2020-03" db="EMBL/GenBank/DDBJ databases">
        <title>The deep terrestrial virosphere.</title>
        <authorList>
            <person name="Holmfeldt K."/>
            <person name="Nilsson E."/>
            <person name="Simone D."/>
            <person name="Lopez-Fernandez M."/>
            <person name="Wu X."/>
            <person name="de Brujin I."/>
            <person name="Lundin D."/>
            <person name="Andersson A."/>
            <person name="Bertilsson S."/>
            <person name="Dopson M."/>
        </authorList>
    </citation>
    <scope>NUCLEOTIDE SEQUENCE</scope>
    <source>
        <strain evidence="2">MM415A03111</strain>
        <strain evidence="1">MM415B01524</strain>
    </source>
</reference>
<accession>A0A6M3IL13</accession>
<dbReference type="InterPro" id="IPR023346">
    <property type="entry name" value="Lysozyme-like_dom_sf"/>
</dbReference>
<dbReference type="EMBL" id="MT141302">
    <property type="protein sequence ID" value="QJA57991.1"/>
    <property type="molecule type" value="Genomic_DNA"/>
</dbReference>
<proteinExistence type="predicted"/>
<sequence>MRCALIILCLFGILVCCAAEAKAVRPALKQARKHATAHAVCLGKPLPKSLRKTQSVRRLRRYINRTWRKMRYPNWRRYNSFAWIPLARHAGWPESTVPMLRKVIRRESDGNPRLIDPGSPYIGLMQIGHYHTSVNLLNPYTNLRYGLLMWKKNGWVPWRSTAW</sequence>
<dbReference type="AlphaFoldDB" id="A0A6M3IL13"/>
<protein>
    <recommendedName>
        <fullName evidence="3">Transglycosylase</fullName>
    </recommendedName>
</protein>
<evidence type="ECO:0000313" key="2">
    <source>
        <dbReference type="EMBL" id="QJA71663.1"/>
    </source>
</evidence>